<dbReference type="Proteomes" id="UP000249056">
    <property type="component" value="Unassembled WGS sequence"/>
</dbReference>
<evidence type="ECO:0000256" key="4">
    <source>
        <dbReference type="ARBA" id="ARBA00023002"/>
    </source>
</evidence>
<dbReference type="UniPathway" id="UPA00327"/>
<keyword evidence="7" id="KW-1185">Reference proteome</keyword>
<protein>
    <recommendedName>
        <fullName evidence="5">NAD(P)-binding domain-containing protein</fullName>
    </recommendedName>
</protein>
<evidence type="ECO:0000259" key="5">
    <source>
        <dbReference type="Pfam" id="PF13460"/>
    </source>
</evidence>
<dbReference type="InterPro" id="IPR019901">
    <property type="entry name" value="Ergot_alkaloid_biosynthesis"/>
</dbReference>
<feature type="domain" description="NAD(P)-binding" evidence="5">
    <location>
        <begin position="11"/>
        <end position="167"/>
    </location>
</feature>
<dbReference type="Gene3D" id="3.40.50.720">
    <property type="entry name" value="NAD(P)-binding Rossmann-like Domain"/>
    <property type="match status" value="2"/>
</dbReference>
<dbReference type="InterPro" id="IPR051604">
    <property type="entry name" value="Ergot_Alk_Oxidoreductase"/>
</dbReference>
<comment type="similarity">
    <text evidence="2">Belongs to the fgaFS/easG family.</text>
</comment>
<dbReference type="OrthoDB" id="9997102at2759"/>
<dbReference type="Gene3D" id="3.90.25.10">
    <property type="entry name" value="UDP-galactose 4-epimerase, domain 1"/>
    <property type="match status" value="1"/>
</dbReference>
<name>A0A395J8G4_9HELO</name>
<dbReference type="SUPFAM" id="SSF51735">
    <property type="entry name" value="NAD(P)-binding Rossmann-fold domains"/>
    <property type="match status" value="1"/>
</dbReference>
<dbReference type="AlphaFoldDB" id="A0A395J8G4"/>
<evidence type="ECO:0000313" key="6">
    <source>
        <dbReference type="EMBL" id="RAL68782.1"/>
    </source>
</evidence>
<comment type="caution">
    <text evidence="6">The sequence shown here is derived from an EMBL/GenBank/DDBJ whole genome shotgun (WGS) entry which is preliminary data.</text>
</comment>
<organism evidence="6 7">
    <name type="scientific">Monilinia fructigena</name>
    <dbReference type="NCBI Taxonomy" id="38457"/>
    <lineage>
        <taxon>Eukaryota</taxon>
        <taxon>Fungi</taxon>
        <taxon>Dikarya</taxon>
        <taxon>Ascomycota</taxon>
        <taxon>Pezizomycotina</taxon>
        <taxon>Leotiomycetes</taxon>
        <taxon>Helotiales</taxon>
        <taxon>Sclerotiniaceae</taxon>
        <taxon>Monilinia</taxon>
    </lineage>
</organism>
<evidence type="ECO:0000313" key="7">
    <source>
        <dbReference type="Proteomes" id="UP000249056"/>
    </source>
</evidence>
<dbReference type="Pfam" id="PF13460">
    <property type="entry name" value="NAD_binding_10"/>
    <property type="match status" value="1"/>
</dbReference>
<gene>
    <name evidence="6" type="ORF">DID88_007473</name>
</gene>
<keyword evidence="4" id="KW-0560">Oxidoreductase</keyword>
<dbReference type="PANTHER" id="PTHR43162:SF1">
    <property type="entry name" value="PRESTALK A DIFFERENTIATION PROTEIN A"/>
    <property type="match status" value="1"/>
</dbReference>
<keyword evidence="3" id="KW-0017">Alkaloid metabolism</keyword>
<dbReference type="GO" id="GO:0016491">
    <property type="term" value="F:oxidoreductase activity"/>
    <property type="evidence" value="ECO:0007669"/>
    <property type="project" value="UniProtKB-KW"/>
</dbReference>
<evidence type="ECO:0000256" key="2">
    <source>
        <dbReference type="ARBA" id="ARBA00005372"/>
    </source>
</evidence>
<dbReference type="NCBIfam" id="TIGR03649">
    <property type="entry name" value="ergot_EASG"/>
    <property type="match status" value="1"/>
</dbReference>
<dbReference type="PANTHER" id="PTHR43162">
    <property type="match status" value="1"/>
</dbReference>
<dbReference type="InterPro" id="IPR036291">
    <property type="entry name" value="NAD(P)-bd_dom_sf"/>
</dbReference>
<accession>A0A395J8G4</accession>
<evidence type="ECO:0000256" key="1">
    <source>
        <dbReference type="ARBA" id="ARBA00005107"/>
    </source>
</evidence>
<comment type="pathway">
    <text evidence="1">Alkaloid biosynthesis; ergot alkaloid biosynthesis.</text>
</comment>
<reference evidence="6 7" key="1">
    <citation type="submission" date="2018-06" db="EMBL/GenBank/DDBJ databases">
        <title>Genome Sequence of the Brown Rot Fungal Pathogen Monilinia fructigena.</title>
        <authorList>
            <person name="Landi L."/>
            <person name="De Miccolis Angelini R.M."/>
            <person name="Pollastro S."/>
            <person name="Abate D."/>
            <person name="Faretra F."/>
            <person name="Romanazzi G."/>
        </authorList>
    </citation>
    <scope>NUCLEOTIDE SEQUENCE [LARGE SCALE GENOMIC DNA]</scope>
    <source>
        <strain evidence="6 7">Mfrg269</strain>
    </source>
</reference>
<dbReference type="GO" id="GO:0035835">
    <property type="term" value="P:indole alkaloid biosynthetic process"/>
    <property type="evidence" value="ECO:0007669"/>
    <property type="project" value="UniProtKB-UniPathway"/>
</dbReference>
<evidence type="ECO:0000256" key="3">
    <source>
        <dbReference type="ARBA" id="ARBA00022589"/>
    </source>
</evidence>
<sequence length="318" mass="35120">MNKTTTILLLGGTGKVARRIAPLLSADGYHIILASRSGSSPTPLPNTKGVKFDWLDFDTYENPFISPDGNGEGKGHSINAVFIISPPVLDALPLAKRFIDRVIEKGVRRIVFLSGSIQHCGDGPVLSQISEYIKGKGSGSNRLDEPNDSDLNAVKWTILRPSWFMENFSEMHHLYTIRDENQIVSATGTGKIPFKINGIGRGLVGMELFLKGDQLWSYDDIASILTRILGRRITHVNMEEKDIVKGMVDGGVEEDLANVLVELDIAVKKGEEAELGGDLELIIGRRRKGLIEYLEECARSEIWDIRGDVEKGNTKFSE</sequence>
<dbReference type="InterPro" id="IPR016040">
    <property type="entry name" value="NAD(P)-bd_dom"/>
</dbReference>
<proteinExistence type="inferred from homology"/>
<dbReference type="EMBL" id="QKRW01000001">
    <property type="protein sequence ID" value="RAL68782.1"/>
    <property type="molecule type" value="Genomic_DNA"/>
</dbReference>